<dbReference type="AlphaFoldDB" id="A0A3D9N5N2"/>
<dbReference type="RefSeq" id="WP_179348099.1">
    <property type="nucleotide sequence ID" value="NZ_JABFDI010000002.1"/>
</dbReference>
<keyword evidence="2" id="KW-1185">Reference proteome</keyword>
<protein>
    <submittedName>
        <fullName evidence="1">Uncharacterized protein</fullName>
    </submittedName>
</protein>
<evidence type="ECO:0000313" key="1">
    <source>
        <dbReference type="EMBL" id="REE27394.1"/>
    </source>
</evidence>
<reference evidence="1 2" key="1">
    <citation type="submission" date="2018-07" db="EMBL/GenBank/DDBJ databases">
        <title>Genomic Encyclopedia of Type Strains, Phase III (KMG-III): the genomes of soil and plant-associated and newly described type strains.</title>
        <authorList>
            <person name="Whitman W."/>
        </authorList>
    </citation>
    <scope>NUCLEOTIDE SEQUENCE [LARGE SCALE GENOMIC DNA]</scope>
    <source>
        <strain evidence="1 2">CECT 7948</strain>
    </source>
</reference>
<dbReference type="EMBL" id="QREI01000001">
    <property type="protein sequence ID" value="REE27394.1"/>
    <property type="molecule type" value="Genomic_DNA"/>
</dbReference>
<proteinExistence type="predicted"/>
<accession>A0A3D9N5N2</accession>
<organism evidence="1 2">
    <name type="scientific">Winogradskyella pacifica</name>
    <dbReference type="NCBI Taxonomy" id="664642"/>
    <lineage>
        <taxon>Bacteria</taxon>
        <taxon>Pseudomonadati</taxon>
        <taxon>Bacteroidota</taxon>
        <taxon>Flavobacteriia</taxon>
        <taxon>Flavobacteriales</taxon>
        <taxon>Flavobacteriaceae</taxon>
        <taxon>Winogradskyella</taxon>
    </lineage>
</organism>
<evidence type="ECO:0000313" key="2">
    <source>
        <dbReference type="Proteomes" id="UP000256919"/>
    </source>
</evidence>
<comment type="caution">
    <text evidence="1">The sequence shown here is derived from an EMBL/GenBank/DDBJ whole genome shotgun (WGS) entry which is preliminary data.</text>
</comment>
<gene>
    <name evidence="1" type="ORF">DFQ09_101225</name>
</gene>
<sequence>MCTNLYLWKQTNHWQSFDDLNTETFDLTCNYKELLNNKNFELLNPIGVALIDYYNQISLFERDLKLYYFYLSWTQKSTKNLIADLEKEYGIF</sequence>
<dbReference type="Proteomes" id="UP000256919">
    <property type="component" value="Unassembled WGS sequence"/>
</dbReference>
<name>A0A3D9N5N2_9FLAO</name>